<organism evidence="9 10">
    <name type="scientific">Amycolatopsis rubida</name>
    <dbReference type="NCBI Taxonomy" id="112413"/>
    <lineage>
        <taxon>Bacteria</taxon>
        <taxon>Bacillati</taxon>
        <taxon>Actinomycetota</taxon>
        <taxon>Actinomycetes</taxon>
        <taxon>Pseudonocardiales</taxon>
        <taxon>Pseudonocardiaceae</taxon>
        <taxon>Amycolatopsis</taxon>
    </lineage>
</organism>
<dbReference type="OrthoDB" id="4455417at2"/>
<keyword evidence="4" id="KW-1003">Cell membrane</keyword>
<keyword evidence="5 8" id="KW-0812">Transmembrane</keyword>
<evidence type="ECO:0000256" key="6">
    <source>
        <dbReference type="ARBA" id="ARBA00022989"/>
    </source>
</evidence>
<keyword evidence="7 8" id="KW-0472">Membrane</keyword>
<evidence type="ECO:0000313" key="9">
    <source>
        <dbReference type="EMBL" id="SFP65755.1"/>
    </source>
</evidence>
<dbReference type="PANTHER" id="PTHR30472:SF24">
    <property type="entry name" value="FERRIC ENTEROBACTIN TRANSPORT SYSTEM PERMEASE PROTEIN FEPG"/>
    <property type="match status" value="1"/>
</dbReference>
<dbReference type="GO" id="GO:0022857">
    <property type="term" value="F:transmembrane transporter activity"/>
    <property type="evidence" value="ECO:0007669"/>
    <property type="project" value="InterPro"/>
</dbReference>
<evidence type="ECO:0000256" key="8">
    <source>
        <dbReference type="SAM" id="Phobius"/>
    </source>
</evidence>
<evidence type="ECO:0000256" key="7">
    <source>
        <dbReference type="ARBA" id="ARBA00023136"/>
    </source>
</evidence>
<proteinExistence type="inferred from homology"/>
<feature type="transmembrane region" description="Helical" evidence="8">
    <location>
        <begin position="72"/>
        <end position="93"/>
    </location>
</feature>
<feature type="transmembrane region" description="Helical" evidence="8">
    <location>
        <begin position="114"/>
        <end position="137"/>
    </location>
</feature>
<dbReference type="Proteomes" id="UP000199137">
    <property type="component" value="Unassembled WGS sequence"/>
</dbReference>
<dbReference type="EMBL" id="FOWC01000006">
    <property type="protein sequence ID" value="SFP65755.1"/>
    <property type="molecule type" value="Genomic_DNA"/>
</dbReference>
<feature type="transmembrane region" description="Helical" evidence="8">
    <location>
        <begin position="317"/>
        <end position="335"/>
    </location>
</feature>
<name>A0A1I5S4R9_9PSEU</name>
<comment type="similarity">
    <text evidence="2">Belongs to the binding-protein-dependent transport system permease family. FecCD subfamily.</text>
</comment>
<accession>A0A1I5S4R9</accession>
<evidence type="ECO:0000256" key="2">
    <source>
        <dbReference type="ARBA" id="ARBA00007935"/>
    </source>
</evidence>
<dbReference type="GO" id="GO:0033214">
    <property type="term" value="P:siderophore-iron import into cell"/>
    <property type="evidence" value="ECO:0007669"/>
    <property type="project" value="TreeGrafter"/>
</dbReference>
<evidence type="ECO:0000256" key="5">
    <source>
        <dbReference type="ARBA" id="ARBA00022692"/>
    </source>
</evidence>
<evidence type="ECO:0000256" key="3">
    <source>
        <dbReference type="ARBA" id="ARBA00022448"/>
    </source>
</evidence>
<gene>
    <name evidence="9" type="ORF">SAMN05421854_106187</name>
</gene>
<dbReference type="RefSeq" id="WP_093574626.1">
    <property type="nucleotide sequence ID" value="NZ_FOWC01000006.1"/>
</dbReference>
<dbReference type="InterPro" id="IPR037294">
    <property type="entry name" value="ABC_BtuC-like"/>
</dbReference>
<feature type="transmembrane region" description="Helical" evidence="8">
    <location>
        <begin position="21"/>
        <end position="43"/>
    </location>
</feature>
<keyword evidence="3" id="KW-0813">Transport</keyword>
<dbReference type="InterPro" id="IPR000522">
    <property type="entry name" value="ABC_transptr_permease_BtuC"/>
</dbReference>
<feature type="transmembrane region" description="Helical" evidence="8">
    <location>
        <begin position="157"/>
        <end position="179"/>
    </location>
</feature>
<sequence>MTGLTALRLGGDRISVRVRRRACVVAAVLAAALAVAAFGSLAFTGELSPADVLRTLAGHGDRSDEFLLYRLAVPRLLCAVLVGVALGASGAVFQNLTRNPLGSPDLIGFTSGSAAGAVFVLTVLGGGMAAIAGGALAGGLATGAVVYGLTVRRQARGYQLVLVGIAVNAMLQVLTHFLLTRANLESAMAAQVWLTGSLNGRGWEHVWPALAAVAVLLPLLAAFGSRLAVLELGDDAATALGVRPATARLGALAVGVALAAAATATAGPISFVALAAPQLARRLTREPGTGAGTAALTGALILVAGDALARQAFPAELPTGVATAAVGGVYLGWLLSRRWRAGKR</sequence>
<dbReference type="Pfam" id="PF01032">
    <property type="entry name" value="FecCD"/>
    <property type="match status" value="1"/>
</dbReference>
<dbReference type="GO" id="GO:0005886">
    <property type="term" value="C:plasma membrane"/>
    <property type="evidence" value="ECO:0007669"/>
    <property type="project" value="UniProtKB-SubCell"/>
</dbReference>
<evidence type="ECO:0000313" key="10">
    <source>
        <dbReference type="Proteomes" id="UP000199137"/>
    </source>
</evidence>
<feature type="transmembrane region" description="Helical" evidence="8">
    <location>
        <begin position="249"/>
        <end position="276"/>
    </location>
</feature>
<dbReference type="PANTHER" id="PTHR30472">
    <property type="entry name" value="FERRIC ENTEROBACTIN TRANSPORT SYSTEM PERMEASE PROTEIN"/>
    <property type="match status" value="1"/>
</dbReference>
<reference evidence="9 10" key="1">
    <citation type="submission" date="2016-10" db="EMBL/GenBank/DDBJ databases">
        <authorList>
            <person name="de Groot N.N."/>
        </authorList>
    </citation>
    <scope>NUCLEOTIDE SEQUENCE [LARGE SCALE GENOMIC DNA]</scope>
    <source>
        <strain evidence="9 10">DSM 44637</strain>
    </source>
</reference>
<dbReference type="AlphaFoldDB" id="A0A1I5S4R9"/>
<comment type="subcellular location">
    <subcellularLocation>
        <location evidence="1">Cell membrane</location>
        <topology evidence="1">Multi-pass membrane protein</topology>
    </subcellularLocation>
</comment>
<evidence type="ECO:0000256" key="1">
    <source>
        <dbReference type="ARBA" id="ARBA00004651"/>
    </source>
</evidence>
<feature type="transmembrane region" description="Helical" evidence="8">
    <location>
        <begin position="206"/>
        <end position="229"/>
    </location>
</feature>
<protein>
    <submittedName>
        <fullName evidence="9">Iron complex transport system permease protein</fullName>
    </submittedName>
</protein>
<evidence type="ECO:0000256" key="4">
    <source>
        <dbReference type="ARBA" id="ARBA00022475"/>
    </source>
</evidence>
<dbReference type="Gene3D" id="1.10.3470.10">
    <property type="entry name" value="ABC transporter involved in vitamin B12 uptake, BtuC"/>
    <property type="match status" value="1"/>
</dbReference>
<dbReference type="SUPFAM" id="SSF81345">
    <property type="entry name" value="ABC transporter involved in vitamin B12 uptake, BtuC"/>
    <property type="match status" value="1"/>
</dbReference>
<dbReference type="STRING" id="112413.SAMN05421854_106187"/>
<keyword evidence="6 8" id="KW-1133">Transmembrane helix</keyword>
<dbReference type="CDD" id="cd06550">
    <property type="entry name" value="TM_ABC_iron-siderophores_like"/>
    <property type="match status" value="1"/>
</dbReference>